<proteinExistence type="predicted"/>
<dbReference type="PANTHER" id="PTHR44591">
    <property type="entry name" value="STRESS RESPONSE REGULATOR PROTEIN 1"/>
    <property type="match status" value="1"/>
</dbReference>
<evidence type="ECO:0000256" key="1">
    <source>
        <dbReference type="ARBA" id="ARBA00022553"/>
    </source>
</evidence>
<sequence length="127" mass="14549">MSEKPQILIVDDEMDMCWALESILIPKGYKSYSVTSGKEGLELLKQLYPSVRLIFLDVKLPDIDGLKLANLIKQYYPEIKIALITGYYYRDTLSVQQGLAKGLFDYFIGKPFNISEIRLTIENSFLS</sequence>
<evidence type="ECO:0000256" key="2">
    <source>
        <dbReference type="PROSITE-ProRule" id="PRU00169"/>
    </source>
</evidence>
<keyword evidence="1 2" id="KW-0597">Phosphoprotein</keyword>
<reference evidence="4 5" key="1">
    <citation type="submission" date="2019-04" db="EMBL/GenBank/DDBJ databases">
        <title>Genome of a novel bacterium Candidatus Jettenia ecosi reconstructed from metagenome of an anammox bioreactor.</title>
        <authorList>
            <person name="Mardanov A.V."/>
            <person name="Beletsky A.V."/>
            <person name="Ravin N.V."/>
            <person name="Botchkova E.A."/>
            <person name="Litti Y.V."/>
            <person name="Nozhevnikova A.N."/>
        </authorList>
    </citation>
    <scope>NUCLEOTIDE SEQUENCE [LARGE SCALE GENOMIC DNA]</scope>
    <source>
        <strain evidence="4">J2</strain>
    </source>
</reference>
<dbReference type="InterPro" id="IPR001789">
    <property type="entry name" value="Sig_transdc_resp-reg_receiver"/>
</dbReference>
<feature type="domain" description="Response regulatory" evidence="3">
    <location>
        <begin position="6"/>
        <end position="125"/>
    </location>
</feature>
<dbReference type="SUPFAM" id="SSF52172">
    <property type="entry name" value="CheY-like"/>
    <property type="match status" value="1"/>
</dbReference>
<keyword evidence="4" id="KW-0238">DNA-binding</keyword>
<evidence type="ECO:0000259" key="3">
    <source>
        <dbReference type="PROSITE" id="PS50110"/>
    </source>
</evidence>
<name>A0A533Q646_9BACT</name>
<dbReference type="AlphaFoldDB" id="A0A533Q646"/>
<dbReference type="SMART" id="SM00448">
    <property type="entry name" value="REC"/>
    <property type="match status" value="1"/>
</dbReference>
<dbReference type="Proteomes" id="UP000319783">
    <property type="component" value="Unassembled WGS sequence"/>
</dbReference>
<protein>
    <submittedName>
        <fullName evidence="4">Sigma-54 dependent DNA-binding response regulator</fullName>
    </submittedName>
</protein>
<feature type="modified residue" description="4-aspartylphosphate" evidence="2">
    <location>
        <position position="57"/>
    </location>
</feature>
<dbReference type="InterPro" id="IPR050595">
    <property type="entry name" value="Bact_response_regulator"/>
</dbReference>
<dbReference type="GO" id="GO:0000160">
    <property type="term" value="P:phosphorelay signal transduction system"/>
    <property type="evidence" value="ECO:0007669"/>
    <property type="project" value="InterPro"/>
</dbReference>
<dbReference type="PROSITE" id="PS50110">
    <property type="entry name" value="RESPONSE_REGULATORY"/>
    <property type="match status" value="1"/>
</dbReference>
<organism evidence="4 5">
    <name type="scientific">Candidatus Jettenia ecosi</name>
    <dbReference type="NCBI Taxonomy" id="2494326"/>
    <lineage>
        <taxon>Bacteria</taxon>
        <taxon>Pseudomonadati</taxon>
        <taxon>Planctomycetota</taxon>
        <taxon>Candidatus Brocadiia</taxon>
        <taxon>Candidatus Brocadiales</taxon>
        <taxon>Candidatus Brocadiaceae</taxon>
        <taxon>Candidatus Jettenia</taxon>
    </lineage>
</organism>
<dbReference type="EMBL" id="SULG01000140">
    <property type="protein sequence ID" value="TLD40048.1"/>
    <property type="molecule type" value="Genomic_DNA"/>
</dbReference>
<dbReference type="GO" id="GO:0003677">
    <property type="term" value="F:DNA binding"/>
    <property type="evidence" value="ECO:0007669"/>
    <property type="project" value="UniProtKB-KW"/>
</dbReference>
<dbReference type="Gene3D" id="3.40.50.2300">
    <property type="match status" value="1"/>
</dbReference>
<accession>A0A533Q646</accession>
<gene>
    <name evidence="4" type="ORF">JETT_3686</name>
</gene>
<evidence type="ECO:0000313" key="4">
    <source>
        <dbReference type="EMBL" id="TLD40048.1"/>
    </source>
</evidence>
<evidence type="ECO:0000313" key="5">
    <source>
        <dbReference type="Proteomes" id="UP000319783"/>
    </source>
</evidence>
<dbReference type="InterPro" id="IPR011006">
    <property type="entry name" value="CheY-like_superfamily"/>
</dbReference>
<dbReference type="PANTHER" id="PTHR44591:SF3">
    <property type="entry name" value="RESPONSE REGULATORY DOMAIN-CONTAINING PROTEIN"/>
    <property type="match status" value="1"/>
</dbReference>
<comment type="caution">
    <text evidence="4">The sequence shown here is derived from an EMBL/GenBank/DDBJ whole genome shotgun (WGS) entry which is preliminary data.</text>
</comment>
<dbReference type="Pfam" id="PF00072">
    <property type="entry name" value="Response_reg"/>
    <property type="match status" value="1"/>
</dbReference>